<keyword evidence="4" id="KW-1185">Reference proteome</keyword>
<dbReference type="RefSeq" id="XP_001729844.1">
    <property type="nucleotide sequence ID" value="XM_001729792.1"/>
</dbReference>
<evidence type="ECO:0000313" key="4">
    <source>
        <dbReference type="Proteomes" id="UP000008837"/>
    </source>
</evidence>
<feature type="domain" description="Amidohydrolase-related" evidence="2">
    <location>
        <begin position="124"/>
        <end position="180"/>
    </location>
</feature>
<dbReference type="InterPro" id="IPR032466">
    <property type="entry name" value="Metal_Hydrolase"/>
</dbReference>
<dbReference type="OrthoDB" id="10258955at2759"/>
<dbReference type="VEuPathDB" id="FungiDB:MGL_2830"/>
<feature type="compositionally biased region" description="Basic and acidic residues" evidence="1">
    <location>
        <begin position="197"/>
        <end position="208"/>
    </location>
</feature>
<dbReference type="Proteomes" id="UP000008837">
    <property type="component" value="Unassembled WGS sequence"/>
</dbReference>
<dbReference type="InParanoid" id="A8Q5Y4"/>
<dbReference type="SUPFAM" id="SSF51556">
    <property type="entry name" value="Metallo-dependent hydrolases"/>
    <property type="match status" value="1"/>
</dbReference>
<evidence type="ECO:0000256" key="1">
    <source>
        <dbReference type="SAM" id="MobiDB-lite"/>
    </source>
</evidence>
<dbReference type="Gene3D" id="3.20.20.140">
    <property type="entry name" value="Metal-dependent hydrolases"/>
    <property type="match status" value="2"/>
</dbReference>
<dbReference type="PANTHER" id="PTHR43135">
    <property type="entry name" value="ALPHA-D-RIBOSE 1-METHYLPHOSPHONATE 5-TRIPHOSPHATE DIPHOSPHATASE"/>
    <property type="match status" value="1"/>
</dbReference>
<dbReference type="EMBL" id="AAYY01000010">
    <property type="protein sequence ID" value="EDP42630.1"/>
    <property type="molecule type" value="Genomic_DNA"/>
</dbReference>
<dbReference type="AlphaFoldDB" id="A8Q5Y4"/>
<protein>
    <recommendedName>
        <fullName evidence="2">Amidohydrolase-related domain-containing protein</fullName>
    </recommendedName>
</protein>
<dbReference type="OMA" id="DGFKPYD"/>
<dbReference type="GO" id="GO:0016787">
    <property type="term" value="F:hydrolase activity"/>
    <property type="evidence" value="ECO:0007669"/>
    <property type="project" value="InterPro"/>
</dbReference>
<dbReference type="InterPro" id="IPR006680">
    <property type="entry name" value="Amidohydro-rel"/>
</dbReference>
<proteinExistence type="predicted"/>
<gene>
    <name evidence="3" type="ORF">MGL_2830</name>
</gene>
<evidence type="ECO:0000313" key="3">
    <source>
        <dbReference type="EMBL" id="EDP42630.1"/>
    </source>
</evidence>
<reference evidence="3 4" key="1">
    <citation type="journal article" date="2007" name="Proc. Natl. Acad. Sci. U.S.A.">
        <title>Dandruff-associated Malassezia genomes reveal convergent and divergent virulence traits shared with plant and human fungal pathogens.</title>
        <authorList>
            <person name="Xu J."/>
            <person name="Saunders C.W."/>
            <person name="Hu P."/>
            <person name="Grant R.A."/>
            <person name="Boekhout T."/>
            <person name="Kuramae E.E."/>
            <person name="Kronstad J.W."/>
            <person name="Deangelis Y.M."/>
            <person name="Reeder N.L."/>
            <person name="Johnstone K.R."/>
            <person name="Leland M."/>
            <person name="Fieno A.M."/>
            <person name="Begley W.M."/>
            <person name="Sun Y."/>
            <person name="Lacey M.P."/>
            <person name="Chaudhary T."/>
            <person name="Keough T."/>
            <person name="Chu L."/>
            <person name="Sears R."/>
            <person name="Yuan B."/>
            <person name="Dawson T.L.Jr."/>
        </authorList>
    </citation>
    <scope>NUCLEOTIDE SEQUENCE [LARGE SCALE GENOMIC DNA]</scope>
    <source>
        <strain evidence="4">ATCC MYA-4612 / CBS 7966</strain>
    </source>
</reference>
<dbReference type="PANTHER" id="PTHR43135:SF3">
    <property type="entry name" value="ALPHA-D-RIBOSE 1-METHYLPHOSPHONATE 5-TRIPHOSPHATE DIPHOSPHATASE"/>
    <property type="match status" value="1"/>
</dbReference>
<comment type="caution">
    <text evidence="3">The sequence shown here is derived from an EMBL/GenBank/DDBJ whole genome shotgun (WGS) entry which is preliminary data.</text>
</comment>
<organism evidence="3 4">
    <name type="scientific">Malassezia globosa (strain ATCC MYA-4612 / CBS 7966)</name>
    <name type="common">Dandruff-associated fungus</name>
    <dbReference type="NCBI Taxonomy" id="425265"/>
    <lineage>
        <taxon>Eukaryota</taxon>
        <taxon>Fungi</taxon>
        <taxon>Dikarya</taxon>
        <taxon>Basidiomycota</taxon>
        <taxon>Ustilaginomycotina</taxon>
        <taxon>Malasseziomycetes</taxon>
        <taxon>Malasseziales</taxon>
        <taxon>Malasseziaceae</taxon>
        <taxon>Malassezia</taxon>
    </lineage>
</organism>
<dbReference type="Pfam" id="PF01979">
    <property type="entry name" value="Amidohydro_1"/>
    <property type="match status" value="1"/>
</dbReference>
<evidence type="ECO:0000259" key="2">
    <source>
        <dbReference type="Pfam" id="PF01979"/>
    </source>
</evidence>
<feature type="region of interest" description="Disordered" evidence="1">
    <location>
        <begin position="194"/>
        <end position="218"/>
    </location>
</feature>
<dbReference type="KEGG" id="mgl:MGL_2830"/>
<sequence length="638" mass="68895">MPGEANVDDRDDMYMAASGMHRPDASTSFRHMKMACGENALKYNLFGFPIAAFHHAHETYLVPSLLHAAPGGAPAVAIFSTNAYYKYESYFGTPFLADLLKAHNITPIFKSDHPVTDSRRLVNQAAQAHHYGLDALDALRGVTSEPARVLGLDYRVGYIAPRMDADVVLWDRHPLQLGATPVVVYVDGVSQLSQHSSTEHESGADIHGRKPASAPPSADFSYERMRVLNETDAIVQSASPPFPEPIAHTSSVVLTNVSRIFQRKNGTIQTLDLARGSLVYDDGKITCIGARPSDCATHVPAHAHQVDLHGGMILPGLTAYGSTLGLSDIPSETDASSGDDVSMLTHHLRPDLARPVPRAEDSLMFDGHALLRAHASGITTAVSAPAVRGMFGGVSAHFDTGAHSVLDKLSVRASDVALHVSLTPPSSSFSSDGRDNTGYTASMATQLALLRSMISEPTTMEWRRVANGEWPLVVKADAYGTVAKLILLKRAFPQVRLVIDSAGALHGVAAQLAEANIPVLMPAKVWMYSWEQRHRLMGPPLTRDTELGVLLRHGVQVGIRIQEAWEAANLLWDTVWAAQEAHMGSASDILALVTTNIEHMLGLNTSETTDFVAFDRDPFSYGAKVLAIGTARSCELFA</sequence>
<accession>A8Q5Y4</accession>
<dbReference type="GeneID" id="5854151"/>
<dbReference type="InterPro" id="IPR051781">
    <property type="entry name" value="Metallo-dep_Hydrolase"/>
</dbReference>
<name>A8Q5Y4_MALGO</name>